<evidence type="ECO:0000256" key="5">
    <source>
        <dbReference type="ARBA" id="ARBA00022777"/>
    </source>
</evidence>
<dbReference type="InterPro" id="IPR058661">
    <property type="entry name" value="FimL_2nd"/>
</dbReference>
<name>A0A3B1A3Y1_9ZZZZ</name>
<feature type="domain" description="HPt" evidence="10">
    <location>
        <begin position="1204"/>
        <end position="1308"/>
    </location>
</feature>
<dbReference type="SUPFAM" id="SSF52172">
    <property type="entry name" value="CheY-like"/>
    <property type="match status" value="1"/>
</dbReference>
<dbReference type="Gene3D" id="2.30.30.40">
    <property type="entry name" value="SH3 Domains"/>
    <property type="match status" value="1"/>
</dbReference>
<dbReference type="InterPro" id="IPR005467">
    <property type="entry name" value="His_kinase_dom"/>
</dbReference>
<keyword evidence="4" id="KW-0808">Transferase</keyword>
<dbReference type="InterPro" id="IPR008207">
    <property type="entry name" value="Sig_transdc_His_kin_Hpt_dom"/>
</dbReference>
<dbReference type="PANTHER" id="PTHR43395:SF8">
    <property type="entry name" value="HISTIDINE KINASE"/>
    <property type="match status" value="1"/>
</dbReference>
<evidence type="ECO:0000259" key="7">
    <source>
        <dbReference type="PROSITE" id="PS50109"/>
    </source>
</evidence>
<dbReference type="Pfam" id="PF01584">
    <property type="entry name" value="CheW"/>
    <property type="match status" value="1"/>
</dbReference>
<dbReference type="SMART" id="SM00387">
    <property type="entry name" value="HATPase_c"/>
    <property type="match status" value="1"/>
</dbReference>
<evidence type="ECO:0000256" key="1">
    <source>
        <dbReference type="ARBA" id="ARBA00000085"/>
    </source>
</evidence>
<dbReference type="Pfam" id="PF01627">
    <property type="entry name" value="Hpt"/>
    <property type="match status" value="3"/>
</dbReference>
<keyword evidence="5 11" id="KW-0418">Kinase</keyword>
<dbReference type="InterPro" id="IPR036641">
    <property type="entry name" value="HPT_dom_sf"/>
</dbReference>
<feature type="compositionally biased region" description="Basic and acidic residues" evidence="6">
    <location>
        <begin position="1434"/>
        <end position="1445"/>
    </location>
</feature>
<protein>
    <recommendedName>
        <fullName evidence="2">histidine kinase</fullName>
        <ecNumber evidence="2">2.7.13.3</ecNumber>
    </recommendedName>
</protein>
<dbReference type="InterPro" id="IPR037006">
    <property type="entry name" value="CheA-like_homodim_sf"/>
</dbReference>
<dbReference type="InterPro" id="IPR002545">
    <property type="entry name" value="CheW-lke_dom"/>
</dbReference>
<dbReference type="FunFam" id="3.30.565.10:FF:000016">
    <property type="entry name" value="Chemotaxis protein CheA, putative"/>
    <property type="match status" value="1"/>
</dbReference>
<dbReference type="InterPro" id="IPR001789">
    <property type="entry name" value="Sig_transdc_resp-reg_receiver"/>
</dbReference>
<dbReference type="InterPro" id="IPR004358">
    <property type="entry name" value="Sig_transdc_His_kin-like_C"/>
</dbReference>
<feature type="compositionally biased region" description="Polar residues" evidence="6">
    <location>
        <begin position="1397"/>
        <end position="1407"/>
    </location>
</feature>
<dbReference type="Gene3D" id="1.10.287.560">
    <property type="entry name" value="Histidine kinase CheA-like, homodimeric domain"/>
    <property type="match status" value="1"/>
</dbReference>
<keyword evidence="3" id="KW-0597">Phosphoprotein</keyword>
<dbReference type="InterPro" id="IPR003594">
    <property type="entry name" value="HATPase_dom"/>
</dbReference>
<dbReference type="SMART" id="SM00448">
    <property type="entry name" value="REC"/>
    <property type="match status" value="1"/>
</dbReference>
<dbReference type="SMART" id="SM00260">
    <property type="entry name" value="CheW"/>
    <property type="match status" value="1"/>
</dbReference>
<evidence type="ECO:0000259" key="10">
    <source>
        <dbReference type="PROSITE" id="PS50894"/>
    </source>
</evidence>
<dbReference type="InterPro" id="IPR011006">
    <property type="entry name" value="CheY-like_superfamily"/>
</dbReference>
<feature type="domain" description="HPt" evidence="10">
    <location>
        <begin position="1017"/>
        <end position="1120"/>
    </location>
</feature>
<dbReference type="SUPFAM" id="SSF55874">
    <property type="entry name" value="ATPase domain of HSP90 chaperone/DNA topoisomerase II/histidine kinase"/>
    <property type="match status" value="1"/>
</dbReference>
<dbReference type="PRINTS" id="PR00344">
    <property type="entry name" value="BCTRLSENSOR"/>
</dbReference>
<proteinExistence type="predicted"/>
<reference evidence="11" key="1">
    <citation type="submission" date="2018-06" db="EMBL/GenBank/DDBJ databases">
        <authorList>
            <person name="Zhirakovskaya E."/>
        </authorList>
    </citation>
    <scope>NUCLEOTIDE SEQUENCE</scope>
</reference>
<dbReference type="CDD" id="cd00088">
    <property type="entry name" value="HPT"/>
    <property type="match status" value="3"/>
</dbReference>
<feature type="region of interest" description="Disordered" evidence="6">
    <location>
        <begin position="694"/>
        <end position="715"/>
    </location>
</feature>
<dbReference type="PANTHER" id="PTHR43395">
    <property type="entry name" value="SENSOR HISTIDINE KINASE CHEA"/>
    <property type="match status" value="1"/>
</dbReference>
<dbReference type="PROSITE" id="PS50110">
    <property type="entry name" value="RESPONSE_REGULATORY"/>
    <property type="match status" value="1"/>
</dbReference>
<evidence type="ECO:0000256" key="4">
    <source>
        <dbReference type="ARBA" id="ARBA00022679"/>
    </source>
</evidence>
<dbReference type="PROSITE" id="PS50109">
    <property type="entry name" value="HIS_KIN"/>
    <property type="match status" value="1"/>
</dbReference>
<evidence type="ECO:0000256" key="3">
    <source>
        <dbReference type="ARBA" id="ARBA00022553"/>
    </source>
</evidence>
<organism evidence="11">
    <name type="scientific">hydrothermal vent metagenome</name>
    <dbReference type="NCBI Taxonomy" id="652676"/>
    <lineage>
        <taxon>unclassified sequences</taxon>
        <taxon>metagenomes</taxon>
        <taxon>ecological metagenomes</taxon>
    </lineage>
</organism>
<dbReference type="Gene3D" id="3.40.50.2300">
    <property type="match status" value="1"/>
</dbReference>
<feature type="domain" description="CheW-like" evidence="9">
    <location>
        <begin position="1772"/>
        <end position="1911"/>
    </location>
</feature>
<dbReference type="InterPro" id="IPR004105">
    <property type="entry name" value="CheA-like_dim"/>
</dbReference>
<dbReference type="PROSITE" id="PS50894">
    <property type="entry name" value="HPT"/>
    <property type="match status" value="3"/>
</dbReference>
<feature type="compositionally biased region" description="Acidic residues" evidence="6">
    <location>
        <begin position="884"/>
        <end position="902"/>
    </location>
</feature>
<dbReference type="CDD" id="cd17546">
    <property type="entry name" value="REC_hyHK_CKI1_RcsC-like"/>
    <property type="match status" value="1"/>
</dbReference>
<dbReference type="SMART" id="SM01231">
    <property type="entry name" value="H-kinase_dim"/>
    <property type="match status" value="1"/>
</dbReference>
<sequence>MSDLSRIDGHTLSWVKSEIDSTMDNARKALEAYVETPDDESQLRFCLNYLHQVYGTLQMVELYGAGMLAQELETITQALIDNQINNREDAFEAMMRGMMKLPDYLEKLQSGQADYPIILLPLLNDLRAARSAAFLSESALFSPNLDVDAPAPSESSNDSIDSLVGRFRHVYHLGLLDWFRGSDFKMGIKRIGAVIDRLRPSANDPDTSRVLWAASGVAEGLKDSGIESSVAVKQLMGQVDRQFKRIIDEGEFALTNDPPKDLLKNLLYYVATSNSKGERVNEIKMAFDLAEIMPDTETLERARADLSAPNAALMKTVSSVLLEDLTQVKDNLDVFVRSDERDPTVLVNLCGKLAQMGDTLDMLGFGEQRMILRDQISIMQDMANSKHDIEENVLMDVAGALLSIEGALNEPTSAYVEGESTEEFSSEDSIIHQFADPEQRKLVKRVVDEVKVDLSRIKESFNDYTRMPKNIDVLKEVPNLLDRIRGSLSMLTLNRAADILKHCSRYVLNSIIAQSNRPEQRTLDLLADTISSVEYYLESLTESWGHPSAILDVAERSLNELGVLIPEEVIEPEDAAIDSELEEPEHTLVDLTAPDFEDDLTREDISMSDLGGESTLELDTDSTEPEIDISAMELEEQSELSGEFSLEGYDEAAAAMAPESTSDDIQEPYATQEPHVEGDISQGFNLPVIETEDVKPEPAPEPVTQKSPARPAPTSLADELDDEIVEIFLEEAEEEQSNISRLLPRWQNNPDDEESLKDLRRSFHTLKGSGRLVGANDVGEFAWAFENMLNRVIDRTIEPSSEMYGILDQARENLPGLLNLFRQGEKPGQEMYSLMEKAEAVSKGEVVQIDNLDREQLEKTLTQTSEEADASHDSQTDDLTSKDDEPDFDLSLSDDGDSEENLEIPLPDFDASNEADSLQIDSPEDTGLELDGLENVTELGFGAIDSSDNATVVDLGKVDVPEVQAPREEADPLEIEGIELELDDADLASLEADEALQLEDANLPEPILDNISGTTSLPAIDPVLLGIYRKEIGTHLAALRQYIDGWESNEDRTANPKLIRALHTLKGSSRTASVPQVAELCGFLEEHAKYLEENKFDVDHELVNLFEEAGGFIAETVDKLDLNEELPSNTDLIKQTRELLDKTRYESPTMQIHLPETMQEILADDIDESEKDVESASSADVIADDGSQDGSQAMQAALAEAMADSDYDEELLEIFLEEGVEILDESDHTLNEWIEEPASPEHLKALQRQLHTLKGGARMAGVTEIGDLSHSIETMLTAIVDNKIEVTDDMFKAIQKGQDELVKMLEQVRKQEHLDPASNLIIAITALAKSESYDVSALESIANTAEEQNPTDEILASDLPDFDARDFDNVANSEAENNLTDGVDNTTDSAFAAEFSSETNANKTSTEPGLGNVVPLGSAQLPLETSEPSPVAEATEKQKQAQQRAKGDLIRVRSDLLDNLVNFAGEVSIYRSRMEQQTNAFRYNLTELDDTVERFREQLRNFEIEAEAQIQYRTEESGSVHHDFDPLEFDRFTQMQTLSRGMLESLNDLNSLRGILSNLTRESETLLLQQSRVNTDLQEGLMRTRMVPISGQVPRMRRIVRQTAEELGKNVEFQIEGSENELDRTILERIMSPIEHMLRNAIAHGLEMPEQRSEAGKDKAGNIVLSFAREGSDVVISVRDDGAGIDLDAIQKKAIERGILKADADVRKEDLLDIILESGFSTADEITQISGRGVGMDVVSNEIKQLGGLLEIKTEKGVGTIFNINMPLSLSVTRALMITVDEETYAIPLLGVETVERVSREEIARMQTEKGATYHWLDNEYQYINLGNAMGLNDLQAPPEDISHLPVLLVRSGEYRAAIHVDGLIGSREIVVKPVGPQLSTLRGISGATVMGDGSVVLILDLAVLIRLTSITHEEAFADTEYDVEDEMVLPEEKRMPLIMVVDDSITVRKVTTRLLERNNFKTVSAKDGVDALAQLQDYTPDVMLLDVEMPRMDGFELATNIRNDDVINELPIIMITSRTGQKHRDRAMKIGVNTYMGKPYSESELLENIENLLGQKD</sequence>
<comment type="catalytic activity">
    <reaction evidence="1">
        <text>ATP + protein L-histidine = ADP + protein N-phospho-L-histidine.</text>
        <dbReference type="EC" id="2.7.13.3"/>
    </reaction>
</comment>
<dbReference type="GO" id="GO:0000155">
    <property type="term" value="F:phosphorelay sensor kinase activity"/>
    <property type="evidence" value="ECO:0007669"/>
    <property type="project" value="InterPro"/>
</dbReference>
<dbReference type="GO" id="GO:0006935">
    <property type="term" value="P:chemotaxis"/>
    <property type="evidence" value="ECO:0007669"/>
    <property type="project" value="InterPro"/>
</dbReference>
<feature type="region of interest" description="Disordered" evidence="6">
    <location>
        <begin position="1397"/>
        <end position="1445"/>
    </location>
</feature>
<evidence type="ECO:0000313" key="11">
    <source>
        <dbReference type="EMBL" id="VAX00466.1"/>
    </source>
</evidence>
<dbReference type="GO" id="GO:0005737">
    <property type="term" value="C:cytoplasm"/>
    <property type="evidence" value="ECO:0007669"/>
    <property type="project" value="InterPro"/>
</dbReference>
<evidence type="ECO:0000256" key="2">
    <source>
        <dbReference type="ARBA" id="ARBA00012438"/>
    </source>
</evidence>
<feature type="region of interest" description="Disordered" evidence="6">
    <location>
        <begin position="862"/>
        <end position="914"/>
    </location>
</feature>
<dbReference type="InterPro" id="IPR036061">
    <property type="entry name" value="CheW-like_dom_sf"/>
</dbReference>
<evidence type="ECO:0000259" key="9">
    <source>
        <dbReference type="PROSITE" id="PS50851"/>
    </source>
</evidence>
<dbReference type="InterPro" id="IPR036890">
    <property type="entry name" value="HATPase_C_sf"/>
</dbReference>
<dbReference type="Pfam" id="PF26379">
    <property type="entry name" value="FimL_2nd"/>
    <property type="match status" value="1"/>
</dbReference>
<dbReference type="Gene3D" id="3.30.565.10">
    <property type="entry name" value="Histidine kinase-like ATPase, C-terminal domain"/>
    <property type="match status" value="1"/>
</dbReference>
<accession>A0A3B1A3Y1</accession>
<dbReference type="PROSITE" id="PS50851">
    <property type="entry name" value="CHEW"/>
    <property type="match status" value="1"/>
</dbReference>
<dbReference type="EC" id="2.7.13.3" evidence="2"/>
<evidence type="ECO:0000256" key="6">
    <source>
        <dbReference type="SAM" id="MobiDB-lite"/>
    </source>
</evidence>
<dbReference type="SUPFAM" id="SSF47226">
    <property type="entry name" value="Histidine-containing phosphotransfer domain, HPT domain"/>
    <property type="match status" value="5"/>
</dbReference>
<dbReference type="Gene3D" id="1.20.120.160">
    <property type="entry name" value="HPT domain"/>
    <property type="match status" value="4"/>
</dbReference>
<dbReference type="InterPro" id="IPR051315">
    <property type="entry name" value="Bact_Chemotaxis_CheA"/>
</dbReference>
<feature type="domain" description="Response regulatory" evidence="8">
    <location>
        <begin position="1938"/>
        <end position="2054"/>
    </location>
</feature>
<dbReference type="SMART" id="SM00073">
    <property type="entry name" value="HPT"/>
    <property type="match status" value="3"/>
</dbReference>
<feature type="domain" description="Histidine kinase" evidence="7">
    <location>
        <begin position="1518"/>
        <end position="1770"/>
    </location>
</feature>
<feature type="domain" description="HPt" evidence="10">
    <location>
        <begin position="717"/>
        <end position="821"/>
    </location>
</feature>
<dbReference type="Pfam" id="PF00072">
    <property type="entry name" value="Response_reg"/>
    <property type="match status" value="1"/>
</dbReference>
<feature type="compositionally biased region" description="Basic and acidic residues" evidence="6">
    <location>
        <begin position="869"/>
        <end position="883"/>
    </location>
</feature>
<feature type="region of interest" description="Disordered" evidence="6">
    <location>
        <begin position="1169"/>
        <end position="1192"/>
    </location>
</feature>
<evidence type="ECO:0000259" key="8">
    <source>
        <dbReference type="PROSITE" id="PS50110"/>
    </source>
</evidence>
<dbReference type="SUPFAM" id="SSF50341">
    <property type="entry name" value="CheW-like"/>
    <property type="match status" value="1"/>
</dbReference>
<gene>
    <name evidence="11" type="ORF">MNBD_GAMMA21-106</name>
</gene>
<dbReference type="Pfam" id="PF02518">
    <property type="entry name" value="HATPase_c"/>
    <property type="match status" value="1"/>
</dbReference>
<dbReference type="EMBL" id="UOFR01000076">
    <property type="protein sequence ID" value="VAX00466.1"/>
    <property type="molecule type" value="Genomic_DNA"/>
</dbReference>